<proteinExistence type="predicted"/>
<reference evidence="1 2" key="1">
    <citation type="submission" date="2019-01" db="EMBL/GenBank/DDBJ databases">
        <title>Sequencing of cultivated peanut Arachis hypogaea provides insights into genome evolution and oil improvement.</title>
        <authorList>
            <person name="Chen X."/>
        </authorList>
    </citation>
    <scope>NUCLEOTIDE SEQUENCE [LARGE SCALE GENOMIC DNA]</scope>
    <source>
        <strain evidence="2">cv. Fuhuasheng</strain>
        <tissue evidence="1">Leaves</tissue>
    </source>
</reference>
<protein>
    <submittedName>
        <fullName evidence="1">Uncharacterized protein</fullName>
    </submittedName>
</protein>
<evidence type="ECO:0000313" key="1">
    <source>
        <dbReference type="EMBL" id="RYR74630.1"/>
    </source>
</evidence>
<gene>
    <name evidence="1" type="ORF">Ahy_A02g009354</name>
</gene>
<dbReference type="EMBL" id="SDMP01000002">
    <property type="protein sequence ID" value="RYR74630.1"/>
    <property type="molecule type" value="Genomic_DNA"/>
</dbReference>
<keyword evidence="2" id="KW-1185">Reference proteome</keyword>
<name>A0A445EGS4_ARAHY</name>
<dbReference type="Proteomes" id="UP000289738">
    <property type="component" value="Chromosome A02"/>
</dbReference>
<dbReference type="AlphaFoldDB" id="A0A445EGS4"/>
<comment type="caution">
    <text evidence="1">The sequence shown here is derived from an EMBL/GenBank/DDBJ whole genome shotgun (WGS) entry which is preliminary data.</text>
</comment>
<organism evidence="1 2">
    <name type="scientific">Arachis hypogaea</name>
    <name type="common">Peanut</name>
    <dbReference type="NCBI Taxonomy" id="3818"/>
    <lineage>
        <taxon>Eukaryota</taxon>
        <taxon>Viridiplantae</taxon>
        <taxon>Streptophyta</taxon>
        <taxon>Embryophyta</taxon>
        <taxon>Tracheophyta</taxon>
        <taxon>Spermatophyta</taxon>
        <taxon>Magnoliopsida</taxon>
        <taxon>eudicotyledons</taxon>
        <taxon>Gunneridae</taxon>
        <taxon>Pentapetalae</taxon>
        <taxon>rosids</taxon>
        <taxon>fabids</taxon>
        <taxon>Fabales</taxon>
        <taxon>Fabaceae</taxon>
        <taxon>Papilionoideae</taxon>
        <taxon>50 kb inversion clade</taxon>
        <taxon>dalbergioids sensu lato</taxon>
        <taxon>Dalbergieae</taxon>
        <taxon>Pterocarpus clade</taxon>
        <taxon>Arachis</taxon>
    </lineage>
</organism>
<sequence>MFAPRTNLGAQPSLESVLHDKEMIHEVDKRFTRWLLDCRISFNAVMSPFFQDMLDGVAGIGPGDIDADLYGGGSSGLYATSLDSSAQEGGNEGEDGPTKANLQQVLANFDD</sequence>
<evidence type="ECO:0000313" key="2">
    <source>
        <dbReference type="Proteomes" id="UP000289738"/>
    </source>
</evidence>
<accession>A0A445EGS4</accession>